<comment type="caution">
    <text evidence="3">The sequence shown here is derived from an EMBL/GenBank/DDBJ whole genome shotgun (WGS) entry which is preliminary data.</text>
</comment>
<dbReference type="PROSITE" id="PS50943">
    <property type="entry name" value="HTH_CROC1"/>
    <property type="match status" value="1"/>
</dbReference>
<dbReference type="SUPFAM" id="SSF47413">
    <property type="entry name" value="lambda repressor-like DNA-binding domains"/>
    <property type="match status" value="1"/>
</dbReference>
<evidence type="ECO:0000256" key="1">
    <source>
        <dbReference type="ARBA" id="ARBA00023125"/>
    </source>
</evidence>
<dbReference type="AlphaFoldDB" id="A0A563E3Y0"/>
<proteinExistence type="predicted"/>
<gene>
    <name evidence="3" type="ORF">FGL98_07410</name>
</gene>
<keyword evidence="4" id="KW-1185">Reference proteome</keyword>
<dbReference type="GO" id="GO:0003677">
    <property type="term" value="F:DNA binding"/>
    <property type="evidence" value="ECO:0007669"/>
    <property type="project" value="UniProtKB-KW"/>
</dbReference>
<sequence>MDHSTPLLRDVFGRLLRRARNAQGRTLADVAAQAGVSMPYLSEIERGRKEASSEVLEAVCRALGSSTTELVGAAHRELATVTPLHAVRSLPRPARTLARATDARLLAA</sequence>
<accession>A0A563E3Y0</accession>
<dbReference type="GO" id="GO:0003700">
    <property type="term" value="F:DNA-binding transcription factor activity"/>
    <property type="evidence" value="ECO:0007669"/>
    <property type="project" value="TreeGrafter"/>
</dbReference>
<dbReference type="EMBL" id="VCQV01000007">
    <property type="protein sequence ID" value="TWP37226.1"/>
    <property type="molecule type" value="Genomic_DNA"/>
</dbReference>
<dbReference type="InterPro" id="IPR010982">
    <property type="entry name" value="Lambda_DNA-bd_dom_sf"/>
</dbReference>
<organism evidence="3 4">
    <name type="scientific">Leekyejoonella antrihumi</name>
    <dbReference type="NCBI Taxonomy" id="1660198"/>
    <lineage>
        <taxon>Bacteria</taxon>
        <taxon>Bacillati</taxon>
        <taxon>Actinomycetota</taxon>
        <taxon>Actinomycetes</taxon>
        <taxon>Micrococcales</taxon>
        <taxon>Dermacoccaceae</taxon>
        <taxon>Leekyejoonella</taxon>
    </lineage>
</organism>
<dbReference type="CDD" id="cd00093">
    <property type="entry name" value="HTH_XRE"/>
    <property type="match status" value="1"/>
</dbReference>
<dbReference type="PANTHER" id="PTHR46797:SF1">
    <property type="entry name" value="METHYLPHOSPHONATE SYNTHASE"/>
    <property type="match status" value="1"/>
</dbReference>
<reference evidence="3 4" key="2">
    <citation type="submission" date="2019-08" db="EMBL/GenBank/DDBJ databases">
        <title>Jejuicoccus antrihumi gen. nov., sp. nov., a new member of the family Dermacoccaceae isolated from a cave.</title>
        <authorList>
            <person name="Schumann P."/>
            <person name="Kim I.S."/>
        </authorList>
    </citation>
    <scope>NUCLEOTIDE SEQUENCE [LARGE SCALE GENOMIC DNA]</scope>
    <source>
        <strain evidence="3 4">C5-26</strain>
    </source>
</reference>
<protein>
    <submittedName>
        <fullName evidence="3">Helix-turn-helix transcriptional regulator</fullName>
    </submittedName>
</protein>
<dbReference type="GO" id="GO:0005829">
    <property type="term" value="C:cytosol"/>
    <property type="evidence" value="ECO:0007669"/>
    <property type="project" value="TreeGrafter"/>
</dbReference>
<evidence type="ECO:0000259" key="2">
    <source>
        <dbReference type="PROSITE" id="PS50943"/>
    </source>
</evidence>
<dbReference type="InterPro" id="IPR001387">
    <property type="entry name" value="Cro/C1-type_HTH"/>
</dbReference>
<dbReference type="Gene3D" id="1.10.260.40">
    <property type="entry name" value="lambda repressor-like DNA-binding domains"/>
    <property type="match status" value="1"/>
</dbReference>
<name>A0A563E3Y0_9MICO</name>
<evidence type="ECO:0000313" key="3">
    <source>
        <dbReference type="EMBL" id="TWP37226.1"/>
    </source>
</evidence>
<dbReference type="InterPro" id="IPR050807">
    <property type="entry name" value="TransReg_Diox_bact_type"/>
</dbReference>
<dbReference type="RefSeq" id="WP_146316101.1">
    <property type="nucleotide sequence ID" value="NZ_VCQV01000007.1"/>
</dbReference>
<evidence type="ECO:0000313" key="4">
    <source>
        <dbReference type="Proteomes" id="UP000320244"/>
    </source>
</evidence>
<keyword evidence="1" id="KW-0238">DNA-binding</keyword>
<dbReference type="Pfam" id="PF13560">
    <property type="entry name" value="HTH_31"/>
    <property type="match status" value="1"/>
</dbReference>
<feature type="domain" description="HTH cro/C1-type" evidence="2">
    <location>
        <begin position="16"/>
        <end position="70"/>
    </location>
</feature>
<dbReference type="OrthoDB" id="3188736at2"/>
<reference evidence="3 4" key="1">
    <citation type="submission" date="2019-05" db="EMBL/GenBank/DDBJ databases">
        <authorList>
            <person name="Lee S.D."/>
        </authorList>
    </citation>
    <scope>NUCLEOTIDE SEQUENCE [LARGE SCALE GENOMIC DNA]</scope>
    <source>
        <strain evidence="3 4">C5-26</strain>
    </source>
</reference>
<dbReference type="PANTHER" id="PTHR46797">
    <property type="entry name" value="HTH-TYPE TRANSCRIPTIONAL REGULATOR"/>
    <property type="match status" value="1"/>
</dbReference>
<dbReference type="Proteomes" id="UP000320244">
    <property type="component" value="Unassembled WGS sequence"/>
</dbReference>
<dbReference type="SMART" id="SM00530">
    <property type="entry name" value="HTH_XRE"/>
    <property type="match status" value="1"/>
</dbReference>